<evidence type="ECO:0000313" key="3">
    <source>
        <dbReference type="Proteomes" id="UP000494261"/>
    </source>
</evidence>
<dbReference type="InterPro" id="IPR050706">
    <property type="entry name" value="Cyclic-di-GMP_PDE-like"/>
</dbReference>
<sequence length="297" mass="32182">MFSFGHCLAVQNSPPPDSDIRIAHHHSLPGPTTGEIDQGLASNAFSPYYQPIFRLLDGCICGAEVLARWHHPRLGLLTPVSFLPLLEAHRHADALFARMFEQGLALQQELMMRRAPPVRLAFNVQLDQIAGATFVDDIREALAKTGLPAAGLTFEVIESGPGLAPAQLAPLLANMERLRSMGCGLAMDDLGQGHSSLARLCRYPFSQLKLDAVFVRALDHSSTSRAVVRAALSLARELGIELVAEGIETDTQRRCLIDMGCEVGQGFLLAPPLPRDKLVAHLRRDDTTALSASLLAS</sequence>
<gene>
    <name evidence="2" type="ORF">BLA13014_06516</name>
</gene>
<dbReference type="SMART" id="SM00052">
    <property type="entry name" value="EAL"/>
    <property type="match status" value="1"/>
</dbReference>
<dbReference type="Pfam" id="PF00563">
    <property type="entry name" value="EAL"/>
    <property type="match status" value="1"/>
</dbReference>
<dbReference type="Gene3D" id="3.20.20.450">
    <property type="entry name" value="EAL domain"/>
    <property type="match status" value="1"/>
</dbReference>
<reference evidence="2 3" key="1">
    <citation type="submission" date="2019-09" db="EMBL/GenBank/DDBJ databases">
        <authorList>
            <person name="Depoorter E."/>
        </authorList>
    </citation>
    <scope>NUCLEOTIDE SEQUENCE [LARGE SCALE GENOMIC DNA]</scope>
    <source>
        <strain evidence="2">LMG 13014</strain>
    </source>
</reference>
<dbReference type="InterPro" id="IPR035919">
    <property type="entry name" value="EAL_sf"/>
</dbReference>
<evidence type="ECO:0000313" key="2">
    <source>
        <dbReference type="EMBL" id="VWC35348.1"/>
    </source>
</evidence>
<accession>A0A6P2RGY9</accession>
<dbReference type="EMBL" id="CABVQC010000063">
    <property type="protein sequence ID" value="VWC35348.1"/>
    <property type="molecule type" value="Genomic_DNA"/>
</dbReference>
<dbReference type="SUPFAM" id="SSF141868">
    <property type="entry name" value="EAL domain-like"/>
    <property type="match status" value="1"/>
</dbReference>
<evidence type="ECO:0000259" key="1">
    <source>
        <dbReference type="PROSITE" id="PS50883"/>
    </source>
</evidence>
<dbReference type="CDD" id="cd01948">
    <property type="entry name" value="EAL"/>
    <property type="match status" value="1"/>
</dbReference>
<dbReference type="PANTHER" id="PTHR33121:SF70">
    <property type="entry name" value="SIGNALING PROTEIN YKOW"/>
    <property type="match status" value="1"/>
</dbReference>
<dbReference type="PROSITE" id="PS50883">
    <property type="entry name" value="EAL"/>
    <property type="match status" value="1"/>
</dbReference>
<dbReference type="AlphaFoldDB" id="A0A6P2RGY9"/>
<dbReference type="RefSeq" id="WP_175025566.1">
    <property type="nucleotide sequence ID" value="NZ_CABVQC010000063.1"/>
</dbReference>
<dbReference type="GO" id="GO:0071111">
    <property type="term" value="F:cyclic-guanylate-specific phosphodiesterase activity"/>
    <property type="evidence" value="ECO:0007669"/>
    <property type="project" value="InterPro"/>
</dbReference>
<name>A0A6P2RGY9_9BURK</name>
<dbReference type="PANTHER" id="PTHR33121">
    <property type="entry name" value="CYCLIC DI-GMP PHOSPHODIESTERASE PDEF"/>
    <property type="match status" value="1"/>
</dbReference>
<dbReference type="InterPro" id="IPR001633">
    <property type="entry name" value="EAL_dom"/>
</dbReference>
<protein>
    <submittedName>
        <fullName evidence="2">Diguanylate cyclase/phosphodiesterase</fullName>
    </submittedName>
</protein>
<feature type="domain" description="EAL" evidence="1">
    <location>
        <begin position="29"/>
        <end position="286"/>
    </location>
</feature>
<dbReference type="Proteomes" id="UP000494261">
    <property type="component" value="Unassembled WGS sequence"/>
</dbReference>
<proteinExistence type="predicted"/>
<organism evidence="2 3">
    <name type="scientific">Burkholderia aenigmatica</name>
    <dbReference type="NCBI Taxonomy" id="2015348"/>
    <lineage>
        <taxon>Bacteria</taxon>
        <taxon>Pseudomonadati</taxon>
        <taxon>Pseudomonadota</taxon>
        <taxon>Betaproteobacteria</taxon>
        <taxon>Burkholderiales</taxon>
        <taxon>Burkholderiaceae</taxon>
        <taxon>Burkholderia</taxon>
        <taxon>Burkholderia cepacia complex</taxon>
    </lineage>
</organism>